<dbReference type="GO" id="GO:0016787">
    <property type="term" value="F:hydrolase activity"/>
    <property type="evidence" value="ECO:0007669"/>
    <property type="project" value="InterPro"/>
</dbReference>
<dbReference type="PRINTS" id="PR00080">
    <property type="entry name" value="SDRFAMILY"/>
</dbReference>
<comment type="caution">
    <text evidence="6">The sequence shown here is derived from an EMBL/GenBank/DDBJ whole genome shotgun (WGS) entry which is preliminary data.</text>
</comment>
<sequence length="661" mass="72389">MPLRILDSHIHLWPSIATSCTDHGWMTPGFFLAKQHGIQEYDAATALAPVQPASFVYVETDRYLPSSSLFVDPESSLEEKQERIRHWARAPLQELEFLRRVVEGNVQEGDGASKEDGGRLKGLVIWAPFHLPCSLFEIYLELARETLGEEALKRVVGFRYLLQGRTAEQVRSIIENKHFVWNVKRACEKGPKRLAFDVGVDAHRDGIETLEAVSKLIEGVEEGVNFVLNHLCKPDLSSSNWDGFERWQSSIGRLSSHPNVYMKLSGALNEFSPSTTPSSAKEILVTLRPYLDHLLQSFGAHRVLFGSDWPVCNVGGPKGEQGNWGYWVEVVEKWVEDKGLSEREKEWIWAKTAASAYGIAEFRPSIRRNPSIANPATSYSNRSQLPLSTPTMSNPAQLLKGKSTAITGGVTGIGRAIALGYISHGANIAINHFDDAKSAEQFKSLLDEAASILGSKEEAQERIIDVPGDVGKPETGKKLVAEVVKRWGRLDVVVSNAGICEFKEFLEITPELWAKHHDANLTGAFNTIHAAATQMSTQSPPGGSIIGISSISALVGGAQQAHYTPTKAGVLSLIQSAACALGKYNIRCNALLPGTIKTQLNDKDLEDDEKRKYMEGRIPLGRTGETRDLAGPAVFLGSAELSGYVTGAQLLVDGGLFVNLQ</sequence>
<dbReference type="SUPFAM" id="SSF51556">
    <property type="entry name" value="Metallo-dependent hydrolases"/>
    <property type="match status" value="1"/>
</dbReference>
<evidence type="ECO:0000256" key="1">
    <source>
        <dbReference type="ARBA" id="ARBA00006484"/>
    </source>
</evidence>
<feature type="domain" description="Amidohydrolase-related" evidence="5">
    <location>
        <begin position="223"/>
        <end position="359"/>
    </location>
</feature>
<dbReference type="GO" id="GO:0019301">
    <property type="term" value="P:rhamnose catabolic process"/>
    <property type="evidence" value="ECO:0007669"/>
    <property type="project" value="UniProtKB-ARBA"/>
</dbReference>
<dbReference type="Pfam" id="PF13561">
    <property type="entry name" value="adh_short_C2"/>
    <property type="match status" value="1"/>
</dbReference>
<dbReference type="PRINTS" id="PR00081">
    <property type="entry name" value="GDHRDH"/>
</dbReference>
<dbReference type="EMBL" id="JAPEUX010000002">
    <property type="protein sequence ID" value="KAJ4358299.1"/>
    <property type="molecule type" value="Genomic_DNA"/>
</dbReference>
<dbReference type="GeneID" id="80906410"/>
<dbReference type="GO" id="GO:0048038">
    <property type="term" value="F:quinone binding"/>
    <property type="evidence" value="ECO:0007669"/>
    <property type="project" value="TreeGrafter"/>
</dbReference>
<dbReference type="AlphaFoldDB" id="A0A9W9CEZ3"/>
<dbReference type="PANTHER" id="PTHR42760:SF83">
    <property type="entry name" value="(3R)-3-HYDROXYACYL-COA DEHYDROGENASE"/>
    <property type="match status" value="1"/>
</dbReference>
<evidence type="ECO:0000259" key="5">
    <source>
        <dbReference type="Pfam" id="PF04909"/>
    </source>
</evidence>
<evidence type="ECO:0000256" key="4">
    <source>
        <dbReference type="ARBA" id="ARBA00023308"/>
    </source>
</evidence>
<keyword evidence="3" id="KW-0560">Oxidoreductase</keyword>
<evidence type="ECO:0000256" key="3">
    <source>
        <dbReference type="ARBA" id="ARBA00023002"/>
    </source>
</evidence>
<dbReference type="FunFam" id="3.40.50.720:FF:000417">
    <property type="entry name" value="Glucose 1-dehydrogenase, putative"/>
    <property type="match status" value="1"/>
</dbReference>
<dbReference type="PANTHER" id="PTHR42760">
    <property type="entry name" value="SHORT-CHAIN DEHYDROGENASES/REDUCTASES FAMILY MEMBER"/>
    <property type="match status" value="1"/>
</dbReference>
<dbReference type="InterPro" id="IPR002347">
    <property type="entry name" value="SDR_fam"/>
</dbReference>
<dbReference type="OrthoDB" id="2135488at2759"/>
<dbReference type="PROSITE" id="PS51257">
    <property type="entry name" value="PROKAR_LIPOPROTEIN"/>
    <property type="match status" value="1"/>
</dbReference>
<evidence type="ECO:0000313" key="6">
    <source>
        <dbReference type="EMBL" id="KAJ4358299.1"/>
    </source>
</evidence>
<dbReference type="RefSeq" id="XP_056075158.1">
    <property type="nucleotide sequence ID" value="XM_056211685.1"/>
</dbReference>
<evidence type="ECO:0000313" key="7">
    <source>
        <dbReference type="Proteomes" id="UP001140513"/>
    </source>
</evidence>
<dbReference type="InterPro" id="IPR006680">
    <property type="entry name" value="Amidohydro-rel"/>
</dbReference>
<evidence type="ECO:0000256" key="2">
    <source>
        <dbReference type="ARBA" id="ARBA00022857"/>
    </source>
</evidence>
<reference evidence="6" key="1">
    <citation type="submission" date="2022-10" db="EMBL/GenBank/DDBJ databases">
        <title>Tapping the CABI collections for fungal endophytes: first genome assemblies for Collariella, Neodidymelliopsis, Ascochyta clinopodiicola, Didymella pomorum, Didymosphaeria variabile, Neocosmospora piperis and Neocucurbitaria cava.</title>
        <authorList>
            <person name="Hill R."/>
        </authorList>
    </citation>
    <scope>NUCLEOTIDE SEQUENCE</scope>
    <source>
        <strain evidence="6">IMI 356815</strain>
    </source>
</reference>
<keyword evidence="7" id="KW-1185">Reference proteome</keyword>
<gene>
    <name evidence="6" type="ORF">N0V89_002880</name>
</gene>
<dbReference type="InterPro" id="IPR036291">
    <property type="entry name" value="NAD(P)-bd_dom_sf"/>
</dbReference>
<dbReference type="Proteomes" id="UP001140513">
    <property type="component" value="Unassembled WGS sequence"/>
</dbReference>
<protein>
    <recommendedName>
        <fullName evidence="5">Amidohydrolase-related domain-containing protein</fullName>
    </recommendedName>
</protein>
<dbReference type="Gene3D" id="3.40.50.720">
    <property type="entry name" value="NAD(P)-binding Rossmann-like Domain"/>
    <property type="match status" value="1"/>
</dbReference>
<dbReference type="GO" id="GO:0016616">
    <property type="term" value="F:oxidoreductase activity, acting on the CH-OH group of donors, NAD or NADP as acceptor"/>
    <property type="evidence" value="ECO:0007669"/>
    <property type="project" value="TreeGrafter"/>
</dbReference>
<dbReference type="InterPro" id="IPR032466">
    <property type="entry name" value="Metal_Hydrolase"/>
</dbReference>
<dbReference type="Pfam" id="PF04909">
    <property type="entry name" value="Amidohydro_2"/>
    <property type="match status" value="1"/>
</dbReference>
<dbReference type="SUPFAM" id="SSF51735">
    <property type="entry name" value="NAD(P)-binding Rossmann-fold domains"/>
    <property type="match status" value="1"/>
</dbReference>
<keyword evidence="2" id="KW-0521">NADP</keyword>
<dbReference type="CDD" id="cd05233">
    <property type="entry name" value="SDR_c"/>
    <property type="match status" value="1"/>
</dbReference>
<proteinExistence type="inferred from homology"/>
<name>A0A9W9CEZ3_9PLEO</name>
<keyword evidence="4" id="KW-0684">Rhamnose metabolism</keyword>
<comment type="similarity">
    <text evidence="1">Belongs to the short-chain dehydrogenases/reductases (SDR) family.</text>
</comment>
<dbReference type="GO" id="GO:0006633">
    <property type="term" value="P:fatty acid biosynthetic process"/>
    <property type="evidence" value="ECO:0007669"/>
    <property type="project" value="TreeGrafter"/>
</dbReference>
<dbReference type="Gene3D" id="3.20.20.140">
    <property type="entry name" value="Metal-dependent hydrolases"/>
    <property type="match status" value="1"/>
</dbReference>
<organism evidence="6 7">
    <name type="scientific">Didymosphaeria variabile</name>
    <dbReference type="NCBI Taxonomy" id="1932322"/>
    <lineage>
        <taxon>Eukaryota</taxon>
        <taxon>Fungi</taxon>
        <taxon>Dikarya</taxon>
        <taxon>Ascomycota</taxon>
        <taxon>Pezizomycotina</taxon>
        <taxon>Dothideomycetes</taxon>
        <taxon>Pleosporomycetidae</taxon>
        <taxon>Pleosporales</taxon>
        <taxon>Massarineae</taxon>
        <taxon>Didymosphaeriaceae</taxon>
        <taxon>Didymosphaeria</taxon>
    </lineage>
</organism>
<accession>A0A9W9CEZ3</accession>